<evidence type="ECO:0000256" key="6">
    <source>
        <dbReference type="ARBA" id="ARBA00023125"/>
    </source>
</evidence>
<evidence type="ECO:0000256" key="5">
    <source>
        <dbReference type="ARBA" id="ARBA00023015"/>
    </source>
</evidence>
<keyword evidence="5" id="KW-0805">Transcription regulation</keyword>
<evidence type="ECO:0000256" key="8">
    <source>
        <dbReference type="PROSITE-ProRule" id="PRU00169"/>
    </source>
</evidence>
<dbReference type="RefSeq" id="WP_235121439.1">
    <property type="nucleotide sequence ID" value="NZ_CP090978.1"/>
</dbReference>
<dbReference type="PROSITE" id="PS50110">
    <property type="entry name" value="RESPONSE_REGULATORY"/>
    <property type="match status" value="1"/>
</dbReference>
<evidence type="ECO:0000313" key="12">
    <source>
        <dbReference type="Proteomes" id="UP001649230"/>
    </source>
</evidence>
<dbReference type="InterPro" id="IPR018062">
    <property type="entry name" value="HTH_AraC-typ_CS"/>
</dbReference>
<dbReference type="Gene3D" id="3.40.50.2300">
    <property type="match status" value="1"/>
</dbReference>
<evidence type="ECO:0000256" key="7">
    <source>
        <dbReference type="ARBA" id="ARBA00023163"/>
    </source>
</evidence>
<dbReference type="PANTHER" id="PTHR42713">
    <property type="entry name" value="HISTIDINE KINASE-RELATED"/>
    <property type="match status" value="1"/>
</dbReference>
<dbReference type="Gene3D" id="1.10.10.60">
    <property type="entry name" value="Homeodomain-like"/>
    <property type="match status" value="2"/>
</dbReference>
<comment type="subcellular location">
    <subcellularLocation>
        <location evidence="1">Cytoplasm</location>
    </subcellularLocation>
</comment>
<evidence type="ECO:0000256" key="3">
    <source>
        <dbReference type="ARBA" id="ARBA00022553"/>
    </source>
</evidence>
<dbReference type="InterPro" id="IPR011006">
    <property type="entry name" value="CheY-like_superfamily"/>
</dbReference>
<proteinExistence type="predicted"/>
<evidence type="ECO:0000259" key="10">
    <source>
        <dbReference type="PROSITE" id="PS50110"/>
    </source>
</evidence>
<evidence type="ECO:0000256" key="1">
    <source>
        <dbReference type="ARBA" id="ARBA00004496"/>
    </source>
</evidence>
<keyword evidence="7" id="KW-0804">Transcription</keyword>
<feature type="domain" description="Response regulatory" evidence="10">
    <location>
        <begin position="3"/>
        <end position="120"/>
    </location>
</feature>
<dbReference type="Pfam" id="PF00072">
    <property type="entry name" value="Response_reg"/>
    <property type="match status" value="1"/>
</dbReference>
<dbReference type="InterPro" id="IPR051552">
    <property type="entry name" value="HptR"/>
</dbReference>
<dbReference type="PANTHER" id="PTHR42713:SF3">
    <property type="entry name" value="TRANSCRIPTIONAL REGULATORY PROTEIN HPTR"/>
    <property type="match status" value="1"/>
</dbReference>
<dbReference type="InterPro" id="IPR001789">
    <property type="entry name" value="Sig_transdc_resp-reg_receiver"/>
</dbReference>
<dbReference type="SMART" id="SM00342">
    <property type="entry name" value="HTH_ARAC"/>
    <property type="match status" value="1"/>
</dbReference>
<keyword evidence="6" id="KW-0238">DNA-binding</keyword>
<protein>
    <submittedName>
        <fullName evidence="11">Response regulator</fullName>
    </submittedName>
</protein>
<name>A0ABY3SNS4_9BACL</name>
<keyword evidence="3 8" id="KW-0597">Phosphoprotein</keyword>
<organism evidence="11 12">
    <name type="scientific">Paenibacillus hexagrammi</name>
    <dbReference type="NCBI Taxonomy" id="2908839"/>
    <lineage>
        <taxon>Bacteria</taxon>
        <taxon>Bacillati</taxon>
        <taxon>Bacillota</taxon>
        <taxon>Bacilli</taxon>
        <taxon>Bacillales</taxon>
        <taxon>Paenibacillaceae</taxon>
        <taxon>Paenibacillus</taxon>
    </lineage>
</organism>
<evidence type="ECO:0000256" key="2">
    <source>
        <dbReference type="ARBA" id="ARBA00022490"/>
    </source>
</evidence>
<feature type="modified residue" description="4-aspartylphosphate" evidence="8">
    <location>
        <position position="55"/>
    </location>
</feature>
<dbReference type="PRINTS" id="PR00032">
    <property type="entry name" value="HTHARAC"/>
</dbReference>
<dbReference type="SUPFAM" id="SSF52172">
    <property type="entry name" value="CheY-like"/>
    <property type="match status" value="1"/>
</dbReference>
<keyword evidence="12" id="KW-1185">Reference proteome</keyword>
<dbReference type="CDD" id="cd17536">
    <property type="entry name" value="REC_YesN-like"/>
    <property type="match status" value="1"/>
</dbReference>
<dbReference type="SMART" id="SM00448">
    <property type="entry name" value="REC"/>
    <property type="match status" value="1"/>
</dbReference>
<feature type="domain" description="HTH araC/xylS-type" evidence="9">
    <location>
        <begin position="362"/>
        <end position="460"/>
    </location>
</feature>
<dbReference type="InterPro" id="IPR009057">
    <property type="entry name" value="Homeodomain-like_sf"/>
</dbReference>
<dbReference type="PROSITE" id="PS00041">
    <property type="entry name" value="HTH_ARAC_FAMILY_1"/>
    <property type="match status" value="1"/>
</dbReference>
<gene>
    <name evidence="11" type="ORF">L0M14_06850</name>
</gene>
<dbReference type="SUPFAM" id="SSF46689">
    <property type="entry name" value="Homeodomain-like"/>
    <property type="match status" value="1"/>
</dbReference>
<evidence type="ECO:0000256" key="4">
    <source>
        <dbReference type="ARBA" id="ARBA00023012"/>
    </source>
</evidence>
<reference evidence="11 12" key="1">
    <citation type="journal article" date="2024" name="Int. J. Syst. Evol. Microbiol.">
        <title>Paenibacillus hexagrammi sp. nov., a novel bacterium isolated from the gut content of Hexagrammos agrammus.</title>
        <authorList>
            <person name="Jung H.K."/>
            <person name="Kim D.G."/>
            <person name="Zin H."/>
            <person name="Park J."/>
            <person name="Jung H."/>
            <person name="Kim Y.O."/>
            <person name="Kong H.J."/>
            <person name="Kim J.W."/>
            <person name="Kim Y.S."/>
        </authorList>
    </citation>
    <scope>NUCLEOTIDE SEQUENCE [LARGE SCALE GENOMIC DNA]</scope>
    <source>
        <strain evidence="11 12">YPD9-1</strain>
    </source>
</reference>
<accession>A0ABY3SNS4</accession>
<keyword evidence="2" id="KW-0963">Cytoplasm</keyword>
<dbReference type="Proteomes" id="UP001649230">
    <property type="component" value="Chromosome"/>
</dbReference>
<evidence type="ECO:0000313" key="11">
    <source>
        <dbReference type="EMBL" id="UJF34866.1"/>
    </source>
</evidence>
<dbReference type="PROSITE" id="PS01124">
    <property type="entry name" value="HTH_ARAC_FAMILY_2"/>
    <property type="match status" value="1"/>
</dbReference>
<keyword evidence="4" id="KW-0902">Two-component regulatory system</keyword>
<dbReference type="Pfam" id="PF12833">
    <property type="entry name" value="HTH_18"/>
    <property type="match status" value="1"/>
</dbReference>
<dbReference type="InterPro" id="IPR018060">
    <property type="entry name" value="HTH_AraC"/>
</dbReference>
<evidence type="ECO:0000259" key="9">
    <source>
        <dbReference type="PROSITE" id="PS01124"/>
    </source>
</evidence>
<dbReference type="InterPro" id="IPR020449">
    <property type="entry name" value="Tscrpt_reg_AraC-type_HTH"/>
</dbReference>
<dbReference type="EMBL" id="CP090978">
    <property type="protein sequence ID" value="UJF34866.1"/>
    <property type="molecule type" value="Genomic_DNA"/>
</dbReference>
<sequence length="462" mass="53228">MIKAIVVDDERLVRKGFISLVDWSSYGIVIVGEAADGKSALSLLRETEVDLLFADITMPGLSGFELIKQVRQSFPHIHSVVLTCHHEFDFIQEAIRLGAIDYIVKTLLEVECIDKVMTRIVERIEWEEGNKKAYHAMKLEKRFPTDKSLVFLPLTEHSSANDLQRLPLVQKHALIEINGVWVMPLLHANREEDWKLGLQGLGEAGWLAIVLTDVQDRFLEETAHIVQERASHLIFYGQNDSGWIQIDFHEIEQWKSIESSKDLEVMFRDLKWLLYTAEWELLVRKVEELNPSPALIEKLTRELCELWRGVLVSQGIAESLQSAINMNTTWTHWKVWLNRFADGAKGRMLDLGLSKEVMYCLIRAFIYMRLHAGEKINQKDVAVQINMSRSYFSQCFAKLAGANFGDVLRGMRIERAKALLLESDWPIYEVASRAGFEDEKYFSRLFREFVGRSPSEFRASHA</sequence>